<dbReference type="PRINTS" id="PR00035">
    <property type="entry name" value="HTHGNTR"/>
</dbReference>
<sequence>MHANAIKKLNSKPLVEQIIDTFTEAIIKGEFKPGEKIPSEMELCERLQVGRSSLREAIKILVAYGVLSIHRGDGTYIQDSFSEKMLYPVIYGIILQKDSSKSLFDMRQIIDAGSIQLSMDKWNDEMLQQIEDGLENLRKVATADNATPEAIFVADTAFHDLIVKATHNEILISLCKYMDRITEVSRIQTTKKIIEMHCIDELIRKHEELVDVICRKDQANIGTVVRSHYQFWKDQL</sequence>
<evidence type="ECO:0000256" key="1">
    <source>
        <dbReference type="ARBA" id="ARBA00023015"/>
    </source>
</evidence>
<reference evidence="5 6" key="1">
    <citation type="submission" date="2018-08" db="EMBL/GenBank/DDBJ databases">
        <title>A genome reference for cultivated species of the human gut microbiota.</title>
        <authorList>
            <person name="Zou Y."/>
            <person name="Xue W."/>
            <person name="Luo G."/>
        </authorList>
    </citation>
    <scope>NUCLEOTIDE SEQUENCE [LARGE SCALE GENOMIC DNA]</scope>
    <source>
        <strain evidence="5 6">AM25-21AC</strain>
    </source>
</reference>
<dbReference type="EMBL" id="QRHE01000002">
    <property type="protein sequence ID" value="RHF52865.1"/>
    <property type="molecule type" value="Genomic_DNA"/>
</dbReference>
<dbReference type="InterPro" id="IPR036388">
    <property type="entry name" value="WH-like_DNA-bd_sf"/>
</dbReference>
<evidence type="ECO:0000256" key="2">
    <source>
        <dbReference type="ARBA" id="ARBA00023125"/>
    </source>
</evidence>
<dbReference type="OrthoDB" id="9799482at2"/>
<dbReference type="Pfam" id="PF07729">
    <property type="entry name" value="FCD"/>
    <property type="match status" value="1"/>
</dbReference>
<keyword evidence="1" id="KW-0805">Transcription regulation</keyword>
<evidence type="ECO:0000259" key="4">
    <source>
        <dbReference type="PROSITE" id="PS50949"/>
    </source>
</evidence>
<evidence type="ECO:0000313" key="6">
    <source>
        <dbReference type="Proteomes" id="UP000283442"/>
    </source>
</evidence>
<comment type="caution">
    <text evidence="5">The sequence shown here is derived from an EMBL/GenBank/DDBJ whole genome shotgun (WGS) entry which is preliminary data.</text>
</comment>
<feature type="domain" description="HTH gntR-type" evidence="4">
    <location>
        <begin position="12"/>
        <end position="80"/>
    </location>
</feature>
<dbReference type="SMART" id="SM00345">
    <property type="entry name" value="HTH_GNTR"/>
    <property type="match status" value="1"/>
</dbReference>
<dbReference type="SMART" id="SM00895">
    <property type="entry name" value="FCD"/>
    <property type="match status" value="1"/>
</dbReference>
<dbReference type="GO" id="GO:0003677">
    <property type="term" value="F:DNA binding"/>
    <property type="evidence" value="ECO:0007669"/>
    <property type="project" value="UniProtKB-KW"/>
</dbReference>
<dbReference type="Gene3D" id="1.10.10.10">
    <property type="entry name" value="Winged helix-like DNA-binding domain superfamily/Winged helix DNA-binding domain"/>
    <property type="match status" value="1"/>
</dbReference>
<dbReference type="SUPFAM" id="SSF46785">
    <property type="entry name" value="Winged helix' DNA-binding domain"/>
    <property type="match status" value="1"/>
</dbReference>
<dbReference type="SUPFAM" id="SSF48008">
    <property type="entry name" value="GntR ligand-binding domain-like"/>
    <property type="match status" value="1"/>
</dbReference>
<dbReference type="Gene3D" id="1.20.120.530">
    <property type="entry name" value="GntR ligand-binding domain-like"/>
    <property type="match status" value="1"/>
</dbReference>
<evidence type="ECO:0000256" key="3">
    <source>
        <dbReference type="ARBA" id="ARBA00023163"/>
    </source>
</evidence>
<dbReference type="InterPro" id="IPR008920">
    <property type="entry name" value="TF_FadR/GntR_C"/>
</dbReference>
<dbReference type="GO" id="GO:0003700">
    <property type="term" value="F:DNA-binding transcription factor activity"/>
    <property type="evidence" value="ECO:0007669"/>
    <property type="project" value="InterPro"/>
</dbReference>
<dbReference type="PROSITE" id="PS50949">
    <property type="entry name" value="HTH_GNTR"/>
    <property type="match status" value="1"/>
</dbReference>
<dbReference type="InterPro" id="IPR036390">
    <property type="entry name" value="WH_DNA-bd_sf"/>
</dbReference>
<dbReference type="Proteomes" id="UP000283442">
    <property type="component" value="Unassembled WGS sequence"/>
</dbReference>
<gene>
    <name evidence="5" type="ORF">DW674_02875</name>
</gene>
<dbReference type="PANTHER" id="PTHR43537:SF5">
    <property type="entry name" value="UXU OPERON TRANSCRIPTIONAL REGULATOR"/>
    <property type="match status" value="1"/>
</dbReference>
<accession>A0A414NYS4</accession>
<dbReference type="Pfam" id="PF00392">
    <property type="entry name" value="GntR"/>
    <property type="match status" value="1"/>
</dbReference>
<organism evidence="5 6">
    <name type="scientific">Mitsuokella multacida</name>
    <dbReference type="NCBI Taxonomy" id="52226"/>
    <lineage>
        <taxon>Bacteria</taxon>
        <taxon>Bacillati</taxon>
        <taxon>Bacillota</taxon>
        <taxon>Negativicutes</taxon>
        <taxon>Selenomonadales</taxon>
        <taxon>Selenomonadaceae</taxon>
        <taxon>Mitsuokella</taxon>
    </lineage>
</organism>
<keyword evidence="2" id="KW-0238">DNA-binding</keyword>
<proteinExistence type="predicted"/>
<keyword evidence="3" id="KW-0804">Transcription</keyword>
<dbReference type="InterPro" id="IPR011711">
    <property type="entry name" value="GntR_C"/>
</dbReference>
<dbReference type="CDD" id="cd07377">
    <property type="entry name" value="WHTH_GntR"/>
    <property type="match status" value="1"/>
</dbReference>
<evidence type="ECO:0000313" key="5">
    <source>
        <dbReference type="EMBL" id="RHF52865.1"/>
    </source>
</evidence>
<dbReference type="RefSeq" id="WP_118175109.1">
    <property type="nucleotide sequence ID" value="NZ_JAQEAO010000011.1"/>
</dbReference>
<protein>
    <submittedName>
        <fullName evidence="5">FadR family transcriptional regulator</fullName>
    </submittedName>
</protein>
<dbReference type="AlphaFoldDB" id="A0A414NYS4"/>
<name>A0A414NYS4_9FIRM</name>
<dbReference type="InterPro" id="IPR000524">
    <property type="entry name" value="Tscrpt_reg_HTH_GntR"/>
</dbReference>
<dbReference type="PANTHER" id="PTHR43537">
    <property type="entry name" value="TRANSCRIPTIONAL REGULATOR, GNTR FAMILY"/>
    <property type="match status" value="1"/>
</dbReference>